<proteinExistence type="predicted"/>
<dbReference type="Proteomes" id="UP000253562">
    <property type="component" value="Unassembled WGS sequence"/>
</dbReference>
<organism evidence="1 2">
    <name type="scientific">Bremerella cremea</name>
    <dbReference type="NCBI Taxonomy" id="1031537"/>
    <lineage>
        <taxon>Bacteria</taxon>
        <taxon>Pseudomonadati</taxon>
        <taxon>Planctomycetota</taxon>
        <taxon>Planctomycetia</taxon>
        <taxon>Pirellulales</taxon>
        <taxon>Pirellulaceae</taxon>
        <taxon>Bremerella</taxon>
    </lineage>
</organism>
<comment type="caution">
    <text evidence="1">The sequence shown here is derived from an EMBL/GenBank/DDBJ whole genome shotgun (WGS) entry which is preliminary data.</text>
</comment>
<protein>
    <submittedName>
        <fullName evidence="1">Uncharacterized protein</fullName>
    </submittedName>
</protein>
<dbReference type="AlphaFoldDB" id="A0A368KYP0"/>
<dbReference type="EMBL" id="QPEX01000010">
    <property type="protein sequence ID" value="RCS54764.1"/>
    <property type="molecule type" value="Genomic_DNA"/>
</dbReference>
<sequence>MFRVFARWILIALRFMLHGSARVVSDKRAPLNNLRARFHEEIWDVLDTELEAGLGEAVLAQALPGEPENYQDRLLRQA</sequence>
<evidence type="ECO:0000313" key="1">
    <source>
        <dbReference type="EMBL" id="RCS54764.1"/>
    </source>
</evidence>
<accession>A0A368KYP0</accession>
<name>A0A368KYP0_9BACT</name>
<reference evidence="1 2" key="1">
    <citation type="submission" date="2018-07" db="EMBL/GenBank/DDBJ databases">
        <title>Comparative genomes isolates from brazilian mangrove.</title>
        <authorList>
            <person name="De Araujo J.E."/>
            <person name="Taketani R.G."/>
            <person name="Silva M.C.P."/>
            <person name="Lourenco M.V."/>
            <person name="Oliveira V.M."/>
            <person name="Andreote F.D."/>
        </authorList>
    </citation>
    <scope>NUCLEOTIDE SEQUENCE [LARGE SCALE GENOMIC DNA]</scope>
    <source>
        <strain evidence="1 2">HEX PRIS-MGV</strain>
    </source>
</reference>
<evidence type="ECO:0000313" key="2">
    <source>
        <dbReference type="Proteomes" id="UP000253562"/>
    </source>
</evidence>
<gene>
    <name evidence="1" type="ORF">DTL42_06465</name>
</gene>